<dbReference type="Proteomes" id="UP000006050">
    <property type="component" value="Chromosome"/>
</dbReference>
<keyword evidence="2" id="KW-1185">Reference proteome</keyword>
<accession>I3Z122</accession>
<dbReference type="OrthoDB" id="1453601at2"/>
<protein>
    <submittedName>
        <fullName evidence="1">Uncharacterized protein</fullName>
    </submittedName>
</protein>
<dbReference type="HOGENOM" id="CLU_189805_0_0_10"/>
<proteinExistence type="predicted"/>
<dbReference type="RefSeq" id="WP_014770955.1">
    <property type="nucleotide sequence ID" value="NC_018010.1"/>
</dbReference>
<evidence type="ECO:0000313" key="2">
    <source>
        <dbReference type="Proteomes" id="UP000006050"/>
    </source>
</evidence>
<name>I3Z122_BELBD</name>
<reference evidence="2" key="1">
    <citation type="submission" date="2012-06" db="EMBL/GenBank/DDBJ databases">
        <title>The complete genome of Belliella baltica DSM 15883.</title>
        <authorList>
            <person name="Lucas S."/>
            <person name="Copeland A."/>
            <person name="Lapidus A."/>
            <person name="Goodwin L."/>
            <person name="Pitluck S."/>
            <person name="Peters L."/>
            <person name="Mikhailova N."/>
            <person name="Davenport K."/>
            <person name="Kyrpides N."/>
            <person name="Mavromatis K."/>
            <person name="Pagani I."/>
            <person name="Ivanova N."/>
            <person name="Ovchinnikova G."/>
            <person name="Zeytun A."/>
            <person name="Detter J.C."/>
            <person name="Han C."/>
            <person name="Land M."/>
            <person name="Hauser L."/>
            <person name="Markowitz V."/>
            <person name="Cheng J.-F."/>
            <person name="Hugenholtz P."/>
            <person name="Woyke T."/>
            <person name="Wu D."/>
            <person name="Tindall B."/>
            <person name="Pomrenke H."/>
            <person name="Brambilla E."/>
            <person name="Klenk H.-P."/>
            <person name="Eisen J.A."/>
        </authorList>
    </citation>
    <scope>NUCLEOTIDE SEQUENCE [LARGE SCALE GENOMIC DNA]</scope>
    <source>
        <strain evidence="2">DSM 15883 / CIP 108006 / LMG 21964 / BA134</strain>
    </source>
</reference>
<dbReference type="AlphaFoldDB" id="I3Z122"/>
<dbReference type="KEGG" id="bbd:Belba_0274"/>
<sequence length="59" mass="6611">MNQDAFDDNQSNLADLKPAVKEKALEIAGKLLTEKSISKEDALKEGIKQAEEWFFDLEG</sequence>
<evidence type="ECO:0000313" key="1">
    <source>
        <dbReference type="EMBL" id="AFL82940.1"/>
    </source>
</evidence>
<organism evidence="1 2">
    <name type="scientific">Belliella baltica (strain DSM 15883 / CIP 108006 / LMG 21964 / BA134)</name>
    <dbReference type="NCBI Taxonomy" id="866536"/>
    <lineage>
        <taxon>Bacteria</taxon>
        <taxon>Pseudomonadati</taxon>
        <taxon>Bacteroidota</taxon>
        <taxon>Cytophagia</taxon>
        <taxon>Cytophagales</taxon>
        <taxon>Cyclobacteriaceae</taxon>
        <taxon>Belliella</taxon>
    </lineage>
</organism>
<dbReference type="STRING" id="866536.Belba_0274"/>
<dbReference type="eggNOG" id="COG4876">
    <property type="taxonomic scope" value="Bacteria"/>
</dbReference>
<dbReference type="EMBL" id="CP003281">
    <property type="protein sequence ID" value="AFL82940.1"/>
    <property type="molecule type" value="Genomic_DNA"/>
</dbReference>
<gene>
    <name evidence="1" type="ordered locus">Belba_0274</name>
</gene>